<dbReference type="Proteomes" id="UP000275846">
    <property type="component" value="Unassembled WGS sequence"/>
</dbReference>
<organism evidence="3">
    <name type="scientific">Schistocephalus solidus</name>
    <name type="common">Tapeworm</name>
    <dbReference type="NCBI Taxonomy" id="70667"/>
    <lineage>
        <taxon>Eukaryota</taxon>
        <taxon>Metazoa</taxon>
        <taxon>Spiralia</taxon>
        <taxon>Lophotrochozoa</taxon>
        <taxon>Platyhelminthes</taxon>
        <taxon>Cestoda</taxon>
        <taxon>Eucestoda</taxon>
        <taxon>Diphyllobothriidea</taxon>
        <taxon>Diphyllobothriidae</taxon>
        <taxon>Schistocephalus</taxon>
    </lineage>
</organism>
<name>A0A183SZB0_SCHSO</name>
<protein>
    <submittedName>
        <fullName evidence="3">F-box domain-containing protein</fullName>
    </submittedName>
</protein>
<evidence type="ECO:0000313" key="2">
    <source>
        <dbReference type="Proteomes" id="UP000275846"/>
    </source>
</evidence>
<dbReference type="WBParaSite" id="SSLN_0000992001-mRNA-1">
    <property type="protein sequence ID" value="SSLN_0000992001-mRNA-1"/>
    <property type="gene ID" value="SSLN_0000992001"/>
</dbReference>
<dbReference type="EMBL" id="UYSU01035315">
    <property type="protein sequence ID" value="VDL95943.1"/>
    <property type="molecule type" value="Genomic_DNA"/>
</dbReference>
<proteinExistence type="predicted"/>
<accession>A0A183SZB0</accession>
<evidence type="ECO:0000313" key="1">
    <source>
        <dbReference type="EMBL" id="VDL95943.1"/>
    </source>
</evidence>
<sequence>MFILAGSQELEDRIDGSYKVNQFAVQACCLSDQEYALSQELIASEILRYLSIRDYWSCALVLPCWKRFKAFPILLSDAHVGHLERLSASLSDPVKITRLALEEGGPTTTGGATFILTSVFQGMEDKATNLVELDLSHQMVDETDFLRLCTEASTRIPYLSCLYICLHHSSNRICANSLETSECSGVLQSLLSAKVRFIYIWDICCYIAVLECLQSVNYLVIREPPNVWLHQPALGLQFLHLRTLRVSVES</sequence>
<keyword evidence="2" id="KW-1185">Reference proteome</keyword>
<reference evidence="3" key="1">
    <citation type="submission" date="2016-06" db="UniProtKB">
        <authorList>
            <consortium name="WormBaseParasite"/>
        </authorList>
    </citation>
    <scope>IDENTIFICATION</scope>
</reference>
<dbReference type="AlphaFoldDB" id="A0A183SZB0"/>
<reference evidence="1 2" key="2">
    <citation type="submission" date="2018-11" db="EMBL/GenBank/DDBJ databases">
        <authorList>
            <consortium name="Pathogen Informatics"/>
        </authorList>
    </citation>
    <scope>NUCLEOTIDE SEQUENCE [LARGE SCALE GENOMIC DNA]</scope>
    <source>
        <strain evidence="1 2">NST_G2</strain>
    </source>
</reference>
<gene>
    <name evidence="1" type="ORF">SSLN_LOCUS9558</name>
</gene>
<evidence type="ECO:0000313" key="3">
    <source>
        <dbReference type="WBParaSite" id="SSLN_0000992001-mRNA-1"/>
    </source>
</evidence>